<evidence type="ECO:0000256" key="2">
    <source>
        <dbReference type="ARBA" id="ARBA00022603"/>
    </source>
</evidence>
<comment type="similarity">
    <text evidence="1">Belongs to the methyltransferase superfamily.</text>
</comment>
<organism evidence="5 6">
    <name type="scientific">Phialemonium atrogriseum</name>
    <dbReference type="NCBI Taxonomy" id="1093897"/>
    <lineage>
        <taxon>Eukaryota</taxon>
        <taxon>Fungi</taxon>
        <taxon>Dikarya</taxon>
        <taxon>Ascomycota</taxon>
        <taxon>Pezizomycotina</taxon>
        <taxon>Sordariomycetes</taxon>
        <taxon>Sordariomycetidae</taxon>
        <taxon>Cephalothecales</taxon>
        <taxon>Cephalothecaceae</taxon>
        <taxon>Phialemonium</taxon>
    </lineage>
</organism>
<name>A0AAJ0FGG6_9PEZI</name>
<protein>
    <submittedName>
        <fullName evidence="5">Kinase domain-containing protein</fullName>
    </submittedName>
</protein>
<feature type="domain" description="Methyltransferase type 11" evidence="4">
    <location>
        <begin position="48"/>
        <end position="147"/>
    </location>
</feature>
<evidence type="ECO:0000259" key="4">
    <source>
        <dbReference type="Pfam" id="PF08241"/>
    </source>
</evidence>
<dbReference type="GO" id="GO:0016301">
    <property type="term" value="F:kinase activity"/>
    <property type="evidence" value="ECO:0007669"/>
    <property type="project" value="UniProtKB-KW"/>
</dbReference>
<gene>
    <name evidence="5" type="ORF">QBC33DRAFT_552301</name>
</gene>
<dbReference type="InterPro" id="IPR029063">
    <property type="entry name" value="SAM-dependent_MTases_sf"/>
</dbReference>
<dbReference type="InterPro" id="IPR013216">
    <property type="entry name" value="Methyltransf_11"/>
</dbReference>
<dbReference type="Proteomes" id="UP001244011">
    <property type="component" value="Unassembled WGS sequence"/>
</dbReference>
<accession>A0AAJ0FGG6</accession>
<dbReference type="EMBL" id="MU839039">
    <property type="protein sequence ID" value="KAK1762328.1"/>
    <property type="molecule type" value="Genomic_DNA"/>
</dbReference>
<dbReference type="SUPFAM" id="SSF53335">
    <property type="entry name" value="S-adenosyl-L-methionine-dependent methyltransferases"/>
    <property type="match status" value="1"/>
</dbReference>
<proteinExistence type="inferred from homology"/>
<dbReference type="GO" id="GO:0008757">
    <property type="term" value="F:S-adenosylmethionine-dependent methyltransferase activity"/>
    <property type="evidence" value="ECO:0007669"/>
    <property type="project" value="InterPro"/>
</dbReference>
<evidence type="ECO:0000313" key="5">
    <source>
        <dbReference type="EMBL" id="KAK1762328.1"/>
    </source>
</evidence>
<keyword evidence="6" id="KW-1185">Reference proteome</keyword>
<reference evidence="5" key="1">
    <citation type="submission" date="2023-06" db="EMBL/GenBank/DDBJ databases">
        <title>Genome-scale phylogeny and comparative genomics of the fungal order Sordariales.</title>
        <authorList>
            <consortium name="Lawrence Berkeley National Laboratory"/>
            <person name="Hensen N."/>
            <person name="Bonometti L."/>
            <person name="Westerberg I."/>
            <person name="Brannstrom I.O."/>
            <person name="Guillou S."/>
            <person name="Cros-Aarteil S."/>
            <person name="Calhoun S."/>
            <person name="Haridas S."/>
            <person name="Kuo A."/>
            <person name="Mondo S."/>
            <person name="Pangilinan J."/>
            <person name="Riley R."/>
            <person name="Labutti K."/>
            <person name="Andreopoulos B."/>
            <person name="Lipzen A."/>
            <person name="Chen C."/>
            <person name="Yanf M."/>
            <person name="Daum C."/>
            <person name="Ng V."/>
            <person name="Clum A."/>
            <person name="Steindorff A."/>
            <person name="Ohm R."/>
            <person name="Martin F."/>
            <person name="Silar P."/>
            <person name="Natvig D."/>
            <person name="Lalanne C."/>
            <person name="Gautier V."/>
            <person name="Ament-Velasquez S.L."/>
            <person name="Kruys A."/>
            <person name="Hutchinson M.I."/>
            <person name="Powell A.J."/>
            <person name="Barry K."/>
            <person name="Miller A.N."/>
            <person name="Grigoriev I.V."/>
            <person name="Debuchy R."/>
            <person name="Gladieux P."/>
            <person name="Thoren M.H."/>
            <person name="Johannesson H."/>
        </authorList>
    </citation>
    <scope>NUCLEOTIDE SEQUENCE</scope>
    <source>
        <strain evidence="5">8032-3</strain>
    </source>
</reference>
<evidence type="ECO:0000256" key="3">
    <source>
        <dbReference type="ARBA" id="ARBA00022679"/>
    </source>
</evidence>
<dbReference type="AlphaFoldDB" id="A0AAJ0FGG6"/>
<keyword evidence="5" id="KW-0418">Kinase</keyword>
<sequence>MPADFEKQEYWHTRFATETSFEWLVTSEVFMSILDPYLSRLSASSRILHIGFGTSGLQNLFRKRGFLDVTNVDFEPLAIQRGMQLEKATFGDVKMKYVVADATKLDMHEAFDVVIDKSTVDAIACGGDEALLRMARGVRKCLTEGGFWISLSFSSSRFDMEGLPLDVDVIAKVPTPKYHPNDPDVYHFCYLLRPKIG</sequence>
<evidence type="ECO:0000313" key="6">
    <source>
        <dbReference type="Proteomes" id="UP001244011"/>
    </source>
</evidence>
<keyword evidence="2" id="KW-0489">Methyltransferase</keyword>
<keyword evidence="3" id="KW-0808">Transferase</keyword>
<dbReference type="CDD" id="cd02440">
    <property type="entry name" value="AdoMet_MTases"/>
    <property type="match status" value="1"/>
</dbReference>
<dbReference type="PANTHER" id="PTHR12176">
    <property type="entry name" value="SAM-DEPENDENT METHYLTRANSFERASE SUPERFAMILY PROTEIN"/>
    <property type="match status" value="1"/>
</dbReference>
<dbReference type="InterPro" id="IPR051419">
    <property type="entry name" value="Lys/N-term_MeTrsfase_sf"/>
</dbReference>
<comment type="caution">
    <text evidence="5">The sequence shown here is derived from an EMBL/GenBank/DDBJ whole genome shotgun (WGS) entry which is preliminary data.</text>
</comment>
<dbReference type="GeneID" id="85312487"/>
<evidence type="ECO:0000256" key="1">
    <source>
        <dbReference type="ARBA" id="ARBA00008361"/>
    </source>
</evidence>
<dbReference type="Pfam" id="PF08241">
    <property type="entry name" value="Methyltransf_11"/>
    <property type="match status" value="1"/>
</dbReference>
<dbReference type="Gene3D" id="3.40.50.150">
    <property type="entry name" value="Vaccinia Virus protein VP39"/>
    <property type="match status" value="1"/>
</dbReference>
<dbReference type="RefSeq" id="XP_060278541.1">
    <property type="nucleotide sequence ID" value="XM_060429300.1"/>
</dbReference>
<dbReference type="GO" id="GO:0032259">
    <property type="term" value="P:methylation"/>
    <property type="evidence" value="ECO:0007669"/>
    <property type="project" value="UniProtKB-KW"/>
</dbReference>